<protein>
    <submittedName>
        <fullName evidence="11">Succinate dehydrogenase cytochrome b558 subunit</fullName>
    </submittedName>
</protein>
<organism evidence="11 12">
    <name type="scientific">Thiorhodovibrio winogradskyi</name>
    <dbReference type="NCBI Taxonomy" id="77007"/>
    <lineage>
        <taxon>Bacteria</taxon>
        <taxon>Pseudomonadati</taxon>
        <taxon>Pseudomonadota</taxon>
        <taxon>Gammaproteobacteria</taxon>
        <taxon>Chromatiales</taxon>
        <taxon>Chromatiaceae</taxon>
        <taxon>Thiorhodovibrio</taxon>
    </lineage>
</organism>
<keyword evidence="6" id="KW-0479">Metal-binding</keyword>
<dbReference type="Pfam" id="PF01127">
    <property type="entry name" value="Sdh_cyt"/>
    <property type="match status" value="1"/>
</dbReference>
<dbReference type="RefSeq" id="WP_328987725.1">
    <property type="nucleotide sequence ID" value="NZ_CP121472.1"/>
</dbReference>
<evidence type="ECO:0000313" key="12">
    <source>
        <dbReference type="Proteomes" id="UP001432180"/>
    </source>
</evidence>
<feature type="transmembrane region" description="Helical" evidence="10">
    <location>
        <begin position="146"/>
        <end position="173"/>
    </location>
</feature>
<evidence type="ECO:0000256" key="10">
    <source>
        <dbReference type="SAM" id="Phobius"/>
    </source>
</evidence>
<dbReference type="InterPro" id="IPR034804">
    <property type="entry name" value="SQR/QFR_C/D"/>
</dbReference>
<evidence type="ECO:0000256" key="8">
    <source>
        <dbReference type="ARBA" id="ARBA00023004"/>
    </source>
</evidence>
<evidence type="ECO:0000256" key="1">
    <source>
        <dbReference type="ARBA" id="ARBA00001971"/>
    </source>
</evidence>
<evidence type="ECO:0000256" key="5">
    <source>
        <dbReference type="ARBA" id="ARBA00022692"/>
    </source>
</evidence>
<keyword evidence="4" id="KW-0349">Heme</keyword>
<feature type="transmembrane region" description="Helical" evidence="10">
    <location>
        <begin position="12"/>
        <end position="33"/>
    </location>
</feature>
<dbReference type="Proteomes" id="UP001432180">
    <property type="component" value="Chromosome"/>
</dbReference>
<feature type="transmembrane region" description="Helical" evidence="10">
    <location>
        <begin position="104"/>
        <end position="126"/>
    </location>
</feature>
<keyword evidence="9 10" id="KW-0472">Membrane</keyword>
<dbReference type="InterPro" id="IPR000701">
    <property type="entry name" value="SuccDH_FuR_B_TM-su"/>
</dbReference>
<evidence type="ECO:0000313" key="11">
    <source>
        <dbReference type="EMBL" id="WPL17205.1"/>
    </source>
</evidence>
<sequence>MRASIQDSHFLLRRFHSALGLIPLGAFLVFHLWENSQSRFGPEHYNAQVERIQQLNYLLIIELVVIALPLLLHAGYGLVIIGSGSAEPLRYRYARNWLYWLQRLSGIAIVAFLALHLGLTRFAGLLDPQIDTNLFRYMQQSLTQPVTFALYLLGLWLSVFHLANGLATAAISWGLTTSAAAQRRFGWFCLGFGLLLGALGTHGLIGFLK</sequence>
<dbReference type="EMBL" id="CP121472">
    <property type="protein sequence ID" value="WPL17205.1"/>
    <property type="molecule type" value="Genomic_DNA"/>
</dbReference>
<keyword evidence="5 10" id="KW-0812">Transmembrane</keyword>
<evidence type="ECO:0000256" key="7">
    <source>
        <dbReference type="ARBA" id="ARBA00022989"/>
    </source>
</evidence>
<comment type="function">
    <text evidence="2">Membrane-anchoring subunit of succinate dehydrogenase (SDH).</text>
</comment>
<evidence type="ECO:0000256" key="3">
    <source>
        <dbReference type="ARBA" id="ARBA00004370"/>
    </source>
</evidence>
<keyword evidence="12" id="KW-1185">Reference proteome</keyword>
<accession>A0ABZ0S9I7</accession>
<evidence type="ECO:0000256" key="4">
    <source>
        <dbReference type="ARBA" id="ARBA00022617"/>
    </source>
</evidence>
<dbReference type="SUPFAM" id="SSF81343">
    <property type="entry name" value="Fumarate reductase respiratory complex transmembrane subunits"/>
    <property type="match status" value="1"/>
</dbReference>
<evidence type="ECO:0000256" key="2">
    <source>
        <dbReference type="ARBA" id="ARBA00004050"/>
    </source>
</evidence>
<evidence type="ECO:0000256" key="9">
    <source>
        <dbReference type="ARBA" id="ARBA00023136"/>
    </source>
</evidence>
<keyword evidence="8" id="KW-0408">Iron</keyword>
<name>A0ABZ0S9I7_9GAMM</name>
<comment type="subcellular location">
    <subcellularLocation>
        <location evidence="3">Membrane</location>
    </subcellularLocation>
</comment>
<keyword evidence="7 10" id="KW-1133">Transmembrane helix</keyword>
<reference evidence="11 12" key="1">
    <citation type="journal article" date="2023" name="Microorganisms">
        <title>Thiorhodovibrio frisius and Trv. litoralis spp. nov., Two Novel Members from a Clade of Fastidious Purple Sulfur Bacteria That Exhibit Unique Red-Shifted Light-Harvesting Capabilities.</title>
        <authorList>
            <person name="Methner A."/>
            <person name="Kuzyk S.B."/>
            <person name="Petersen J."/>
            <person name="Bauer S."/>
            <person name="Brinkmann H."/>
            <person name="Sichau K."/>
            <person name="Wanner G."/>
            <person name="Wolf J."/>
            <person name="Neumann-Schaal M."/>
            <person name="Henke P."/>
            <person name="Tank M."/>
            <person name="Sproer C."/>
            <person name="Bunk B."/>
            <person name="Overmann J."/>
        </authorList>
    </citation>
    <scope>NUCLEOTIDE SEQUENCE [LARGE SCALE GENOMIC DNA]</scope>
    <source>
        <strain evidence="11 12">DSM 6702</strain>
    </source>
</reference>
<feature type="transmembrane region" description="Helical" evidence="10">
    <location>
        <begin position="185"/>
        <end position="208"/>
    </location>
</feature>
<comment type="cofactor">
    <cofactor evidence="1">
        <name>heme</name>
        <dbReference type="ChEBI" id="CHEBI:30413"/>
    </cofactor>
</comment>
<dbReference type="Gene3D" id="1.20.1300.10">
    <property type="entry name" value="Fumarate reductase/succinate dehydrogenase, transmembrane subunit"/>
    <property type="match status" value="1"/>
</dbReference>
<evidence type="ECO:0000256" key="6">
    <source>
        <dbReference type="ARBA" id="ARBA00022723"/>
    </source>
</evidence>
<gene>
    <name evidence="11" type="primary">sdhC_2</name>
    <name evidence="11" type="ORF">Thiowin_02201</name>
</gene>
<proteinExistence type="predicted"/>
<feature type="transmembrane region" description="Helical" evidence="10">
    <location>
        <begin position="57"/>
        <end position="83"/>
    </location>
</feature>